<keyword evidence="3" id="KW-1185">Reference proteome</keyword>
<reference evidence="2" key="2">
    <citation type="journal article" date="2023" name="Science">
        <title>Genomic signatures of disease resistance in endangered staghorn corals.</title>
        <authorList>
            <person name="Vollmer S.V."/>
            <person name="Selwyn J.D."/>
            <person name="Despard B.A."/>
            <person name="Roesel C.L."/>
        </authorList>
    </citation>
    <scope>NUCLEOTIDE SEQUENCE</scope>
    <source>
        <strain evidence="2">K2</strain>
    </source>
</reference>
<accession>A0AAD9PRE4</accession>
<evidence type="ECO:0000313" key="2">
    <source>
        <dbReference type="EMBL" id="KAK2547513.1"/>
    </source>
</evidence>
<name>A0AAD9PRE4_ACRCE</name>
<evidence type="ECO:0000313" key="3">
    <source>
        <dbReference type="Proteomes" id="UP001249851"/>
    </source>
</evidence>
<evidence type="ECO:0000256" key="1">
    <source>
        <dbReference type="SAM" id="MobiDB-lite"/>
    </source>
</evidence>
<organism evidence="2 3">
    <name type="scientific">Acropora cervicornis</name>
    <name type="common">Staghorn coral</name>
    <dbReference type="NCBI Taxonomy" id="6130"/>
    <lineage>
        <taxon>Eukaryota</taxon>
        <taxon>Metazoa</taxon>
        <taxon>Cnidaria</taxon>
        <taxon>Anthozoa</taxon>
        <taxon>Hexacorallia</taxon>
        <taxon>Scleractinia</taxon>
        <taxon>Astrocoeniina</taxon>
        <taxon>Acroporidae</taxon>
        <taxon>Acropora</taxon>
    </lineage>
</organism>
<dbReference type="EMBL" id="JARQWQ010000180">
    <property type="protein sequence ID" value="KAK2547513.1"/>
    <property type="molecule type" value="Genomic_DNA"/>
</dbReference>
<reference evidence="2" key="1">
    <citation type="journal article" date="2023" name="G3 (Bethesda)">
        <title>Whole genome assembly and annotation of the endangered Caribbean coral Acropora cervicornis.</title>
        <authorList>
            <person name="Selwyn J.D."/>
            <person name="Vollmer S.V."/>
        </authorList>
    </citation>
    <scope>NUCLEOTIDE SEQUENCE</scope>
    <source>
        <strain evidence="2">K2</strain>
    </source>
</reference>
<proteinExistence type="predicted"/>
<protein>
    <submittedName>
        <fullName evidence="2">Uncharacterized protein</fullName>
    </submittedName>
</protein>
<feature type="region of interest" description="Disordered" evidence="1">
    <location>
        <begin position="1"/>
        <end position="24"/>
    </location>
</feature>
<dbReference type="AlphaFoldDB" id="A0AAD9PRE4"/>
<comment type="caution">
    <text evidence="2">The sequence shown here is derived from an EMBL/GenBank/DDBJ whole genome shotgun (WGS) entry which is preliminary data.</text>
</comment>
<sequence length="24" mass="2898">MMFMNKLKQARQSVAMDMRNSHSR</sequence>
<gene>
    <name evidence="2" type="ORF">P5673_032474</name>
</gene>
<dbReference type="Proteomes" id="UP001249851">
    <property type="component" value="Unassembled WGS sequence"/>
</dbReference>